<evidence type="ECO:0000256" key="5">
    <source>
        <dbReference type="SAM" id="MobiDB-lite"/>
    </source>
</evidence>
<dbReference type="InterPro" id="IPR009088">
    <property type="entry name" value="TFIIA_b-brl"/>
</dbReference>
<dbReference type="PANTHER" id="PTHR12694">
    <property type="entry name" value="TRANSCRIPTION INITIATION FACTOR IIA SUBUNIT 1"/>
    <property type="match status" value="1"/>
</dbReference>
<feature type="region of interest" description="Disordered" evidence="5">
    <location>
        <begin position="212"/>
        <end position="260"/>
    </location>
</feature>
<feature type="compositionally biased region" description="Acidic residues" evidence="5">
    <location>
        <begin position="238"/>
        <end position="260"/>
    </location>
</feature>
<comment type="similarity">
    <text evidence="2">Belongs to the TFIIA subunit 1 family.</text>
</comment>
<evidence type="ECO:0000256" key="3">
    <source>
        <dbReference type="ARBA" id="ARBA00023163"/>
    </source>
</evidence>
<evidence type="ECO:0000256" key="4">
    <source>
        <dbReference type="ARBA" id="ARBA00023242"/>
    </source>
</evidence>
<accession>A0ABN7V388</accession>
<evidence type="ECO:0000256" key="1">
    <source>
        <dbReference type="ARBA" id="ARBA00004123"/>
    </source>
</evidence>
<reference evidence="6 7" key="1">
    <citation type="submission" date="2021-06" db="EMBL/GenBank/DDBJ databases">
        <authorList>
            <person name="Kallberg Y."/>
            <person name="Tangrot J."/>
            <person name="Rosling A."/>
        </authorList>
    </citation>
    <scope>NUCLEOTIDE SEQUENCE [LARGE SCALE GENOMIC DNA]</scope>
    <source>
        <strain evidence="6 7">120-4 pot B 10/14</strain>
    </source>
</reference>
<organism evidence="6 7">
    <name type="scientific">Gigaspora margarita</name>
    <dbReference type="NCBI Taxonomy" id="4874"/>
    <lineage>
        <taxon>Eukaryota</taxon>
        <taxon>Fungi</taxon>
        <taxon>Fungi incertae sedis</taxon>
        <taxon>Mucoromycota</taxon>
        <taxon>Glomeromycotina</taxon>
        <taxon>Glomeromycetes</taxon>
        <taxon>Diversisporales</taxon>
        <taxon>Gigasporaceae</taxon>
        <taxon>Gigaspora</taxon>
    </lineage>
</organism>
<dbReference type="SUPFAM" id="SSF47396">
    <property type="entry name" value="Transcription factor IIA (TFIIA), alpha-helical domain"/>
    <property type="match status" value="1"/>
</dbReference>
<dbReference type="SMART" id="SM01371">
    <property type="entry name" value="TFIIA"/>
    <property type="match status" value="1"/>
</dbReference>
<name>A0ABN7V388_GIGMA</name>
<evidence type="ECO:0000256" key="2">
    <source>
        <dbReference type="ARBA" id="ARBA00010059"/>
    </source>
</evidence>
<keyword evidence="4" id="KW-0539">Nucleus</keyword>
<dbReference type="EMBL" id="CAJVQB010008945">
    <property type="protein sequence ID" value="CAG8724898.1"/>
    <property type="molecule type" value="Genomic_DNA"/>
</dbReference>
<proteinExistence type="inferred from homology"/>
<keyword evidence="7" id="KW-1185">Reference proteome</keyword>
<dbReference type="InterPro" id="IPR004855">
    <property type="entry name" value="TFIIA_asu/bsu"/>
</dbReference>
<sequence>MSRRNFNQLLEATVYRSVINDVIENVKKDFEDSGVDESVLRMLHDTWEQKIKGLRVTAWDSGDNNMEGLSHNGNLGTSVMPTPYSQPPPNDSHPKVPSCDYEAANLPTLASSTINIDFNGMGKPQPHLSPMKNGNSNTMSSTPSTNDPQVFFTLGSHLDVLSKVSLQHLPQNDTSVGHDPAYHQPIKQQEVDVVYSDQLKIKDDRLVYNEAHMKAPTPPPQQSAYDSSRKETRGNESYGEEDDINSDLDDSDDEGNNEGEETQNIILCLYDKVTRTKNKWKCQLKDGIMSVNDKCLSMNPTTPIAKFNFDIS</sequence>
<keyword evidence="3" id="KW-0804">Transcription</keyword>
<dbReference type="PANTHER" id="PTHR12694:SF8">
    <property type="entry name" value="TRANSCRIPTION INITIATION FACTOR IIA SUBUNIT 1"/>
    <property type="match status" value="1"/>
</dbReference>
<dbReference type="Gene3D" id="2.30.18.10">
    <property type="entry name" value="Transcription factor IIA (TFIIA), beta-barrel domain"/>
    <property type="match status" value="1"/>
</dbReference>
<protein>
    <submittedName>
        <fullName evidence="6">42495_t:CDS:1</fullName>
    </submittedName>
</protein>
<gene>
    <name evidence="6" type="ORF">GMARGA_LOCUS13845</name>
</gene>
<comment type="subcellular location">
    <subcellularLocation>
        <location evidence="1">Nucleus</location>
    </subcellularLocation>
</comment>
<dbReference type="Gene3D" id="1.10.287.100">
    <property type="match status" value="1"/>
</dbReference>
<dbReference type="CDD" id="cd07976">
    <property type="entry name" value="TFIIA_alpha_beta_like"/>
    <property type="match status" value="1"/>
</dbReference>
<evidence type="ECO:0000313" key="7">
    <source>
        <dbReference type="Proteomes" id="UP000789901"/>
    </source>
</evidence>
<dbReference type="Pfam" id="PF03153">
    <property type="entry name" value="TFIIA"/>
    <property type="match status" value="2"/>
</dbReference>
<comment type="caution">
    <text evidence="6">The sequence shown here is derived from an EMBL/GenBank/DDBJ whole genome shotgun (WGS) entry which is preliminary data.</text>
</comment>
<evidence type="ECO:0000313" key="6">
    <source>
        <dbReference type="EMBL" id="CAG8724898.1"/>
    </source>
</evidence>
<dbReference type="SUPFAM" id="SSF50784">
    <property type="entry name" value="Transcription factor IIA (TFIIA), beta-barrel domain"/>
    <property type="match status" value="1"/>
</dbReference>
<feature type="non-terminal residue" evidence="6">
    <location>
        <position position="312"/>
    </location>
</feature>
<dbReference type="Proteomes" id="UP000789901">
    <property type="component" value="Unassembled WGS sequence"/>
</dbReference>